<gene>
    <name evidence="1" type="ORF">SAMN05421788_104322</name>
</gene>
<dbReference type="OrthoDB" id="678165at2"/>
<keyword evidence="2" id="KW-1185">Reference proteome</keyword>
<dbReference type="KEGG" id="fln:FLA_6369"/>
<reference evidence="2" key="1">
    <citation type="submission" date="2017-01" db="EMBL/GenBank/DDBJ databases">
        <authorList>
            <person name="Varghese N."/>
            <person name="Submissions S."/>
        </authorList>
    </citation>
    <scope>NUCLEOTIDE SEQUENCE [LARGE SCALE GENOMIC DNA]</scope>
    <source>
        <strain evidence="2">DSM 21054</strain>
    </source>
</reference>
<dbReference type="EMBL" id="FTOR01000004">
    <property type="protein sequence ID" value="SIT17249.1"/>
    <property type="molecule type" value="Genomic_DNA"/>
</dbReference>
<proteinExistence type="predicted"/>
<dbReference type="Proteomes" id="UP000186917">
    <property type="component" value="Unassembled WGS sequence"/>
</dbReference>
<dbReference type="STRING" id="477680.SAMN05421788_104322"/>
<name>A0A173MS26_9BACT</name>
<protein>
    <submittedName>
        <fullName evidence="1">Uncharacterized protein</fullName>
    </submittedName>
</protein>
<dbReference type="AlphaFoldDB" id="A0A173MS26"/>
<evidence type="ECO:0000313" key="2">
    <source>
        <dbReference type="Proteomes" id="UP000186917"/>
    </source>
</evidence>
<accession>A0A173MS26</accession>
<organism evidence="1 2">
    <name type="scientific">Filimonas lacunae</name>
    <dbReference type="NCBI Taxonomy" id="477680"/>
    <lineage>
        <taxon>Bacteria</taxon>
        <taxon>Pseudomonadati</taxon>
        <taxon>Bacteroidota</taxon>
        <taxon>Chitinophagia</taxon>
        <taxon>Chitinophagales</taxon>
        <taxon>Chitinophagaceae</taxon>
        <taxon>Filimonas</taxon>
    </lineage>
</organism>
<sequence length="104" mass="12224">MKNFSLWLEFQVFNPCNWHIENGFCNIHVDLPDGKYYGLQVGTYQYLDNAMHQHETPAQARTSRIPDLFVKELTRQCIEDAIRDLLSIGKLEDLLNPFRLDHLC</sequence>
<evidence type="ECO:0000313" key="1">
    <source>
        <dbReference type="EMBL" id="SIT17249.1"/>
    </source>
</evidence>
<dbReference type="RefSeq" id="WP_076379652.1">
    <property type="nucleotide sequence ID" value="NZ_AP017422.1"/>
</dbReference>